<dbReference type="EnsemblMetazoa" id="ISCW008908-RA">
    <property type="protein sequence ID" value="ISCW008908-PA"/>
    <property type="gene ID" value="ISCW008908"/>
</dbReference>
<dbReference type="AlphaFoldDB" id="B7Q2X4"/>
<name>B7Q2X4_IXOSC</name>
<dbReference type="InParanoid" id="B7Q2X4"/>
<keyword evidence="5" id="KW-1185">Reference proteome</keyword>
<feature type="compositionally biased region" description="Low complexity" evidence="1">
    <location>
        <begin position="37"/>
        <end position="48"/>
    </location>
</feature>
<evidence type="ECO:0000313" key="5">
    <source>
        <dbReference type="Proteomes" id="UP000001555"/>
    </source>
</evidence>
<accession>B7Q2X4</accession>
<dbReference type="EMBL" id="ABJB010166670">
    <property type="status" value="NOT_ANNOTATED_CDS"/>
    <property type="molecule type" value="Genomic_DNA"/>
</dbReference>
<keyword evidence="6" id="KW-1267">Proteomics identification</keyword>
<feature type="domain" description="PCNA-associated factor histone-like" evidence="2">
    <location>
        <begin position="7"/>
        <end position="46"/>
    </location>
</feature>
<protein>
    <recommendedName>
        <fullName evidence="2">PCNA-associated factor histone-like domain-containing protein</fullName>
    </recommendedName>
</protein>
<sequence length="58" mass="6309">MFLAVDRYSGGNAYCPRPTPPWQKEITTFFTAKPKEPSGSSESGEGSSTQADVHSDQE</sequence>
<proteinExistence type="evidence at protein level"/>
<evidence type="ECO:0000259" key="2">
    <source>
        <dbReference type="Pfam" id="PF15715"/>
    </source>
</evidence>
<dbReference type="VEuPathDB" id="VectorBase:ISCW008908"/>
<reference evidence="4" key="2">
    <citation type="submission" date="2020-05" db="UniProtKB">
        <authorList>
            <consortium name="EnsemblMetazoa"/>
        </authorList>
    </citation>
    <scope>IDENTIFICATION</scope>
    <source>
        <strain evidence="4">wikel</strain>
    </source>
</reference>
<dbReference type="Pfam" id="PF15715">
    <property type="entry name" value="PAF"/>
    <property type="match status" value="1"/>
</dbReference>
<dbReference type="VEuPathDB" id="VectorBase:ISCI008908"/>
<evidence type="ECO:0000313" key="3">
    <source>
        <dbReference type="EMBL" id="EEC13196.1"/>
    </source>
</evidence>
<gene>
    <name evidence="3" type="ORF">IscW_ISCW008908</name>
</gene>
<dbReference type="HOGENOM" id="CLU_2981368_0_0_1"/>
<dbReference type="EMBL" id="DS846584">
    <property type="protein sequence ID" value="EEC13196.1"/>
    <property type="molecule type" value="Genomic_DNA"/>
</dbReference>
<dbReference type="EMBL" id="ABJB010944534">
    <property type="status" value="NOT_ANNOTATED_CDS"/>
    <property type="molecule type" value="Genomic_DNA"/>
</dbReference>
<feature type="region of interest" description="Disordered" evidence="1">
    <location>
        <begin position="31"/>
        <end position="58"/>
    </location>
</feature>
<evidence type="ECO:0007829" key="6">
    <source>
        <dbReference type="PeptideAtlas" id="B7Q2X4"/>
    </source>
</evidence>
<evidence type="ECO:0000313" key="4">
    <source>
        <dbReference type="EnsemblMetazoa" id="ISCW008908-PA"/>
    </source>
</evidence>
<evidence type="ECO:0000256" key="1">
    <source>
        <dbReference type="SAM" id="MobiDB-lite"/>
    </source>
</evidence>
<dbReference type="InterPro" id="IPR031444">
    <property type="entry name" value="PCNA-AF_dom"/>
</dbReference>
<feature type="region of interest" description="Disordered" evidence="1">
    <location>
        <begin position="1"/>
        <end position="20"/>
    </location>
</feature>
<dbReference type="PaxDb" id="6945-B7Q2X4"/>
<dbReference type="Proteomes" id="UP000001555">
    <property type="component" value="Unassembled WGS sequence"/>
</dbReference>
<reference evidence="3 5" key="1">
    <citation type="submission" date="2008-03" db="EMBL/GenBank/DDBJ databases">
        <title>Annotation of Ixodes scapularis.</title>
        <authorList>
            <consortium name="Ixodes scapularis Genome Project Consortium"/>
            <person name="Caler E."/>
            <person name="Hannick L.I."/>
            <person name="Bidwell S."/>
            <person name="Joardar V."/>
            <person name="Thiagarajan M."/>
            <person name="Amedeo P."/>
            <person name="Galinsky K.J."/>
            <person name="Schobel S."/>
            <person name="Inman J."/>
            <person name="Hostetler J."/>
            <person name="Miller J."/>
            <person name="Hammond M."/>
            <person name="Megy K."/>
            <person name="Lawson D."/>
            <person name="Kodira C."/>
            <person name="Sutton G."/>
            <person name="Meyer J."/>
            <person name="Hill C.A."/>
            <person name="Birren B."/>
            <person name="Nene V."/>
            <person name="Collins F."/>
            <person name="Alarcon-Chaidez F."/>
            <person name="Wikel S."/>
            <person name="Strausberg R."/>
        </authorList>
    </citation>
    <scope>NUCLEOTIDE SEQUENCE [LARGE SCALE GENOMIC DNA]</scope>
    <source>
        <strain evidence="5">Wikel</strain>
        <strain evidence="3">Wikel colony</strain>
    </source>
</reference>
<organism>
    <name type="scientific">Ixodes scapularis</name>
    <name type="common">Black-legged tick</name>
    <name type="synonym">Deer tick</name>
    <dbReference type="NCBI Taxonomy" id="6945"/>
    <lineage>
        <taxon>Eukaryota</taxon>
        <taxon>Metazoa</taxon>
        <taxon>Ecdysozoa</taxon>
        <taxon>Arthropoda</taxon>
        <taxon>Chelicerata</taxon>
        <taxon>Arachnida</taxon>
        <taxon>Acari</taxon>
        <taxon>Parasitiformes</taxon>
        <taxon>Ixodida</taxon>
        <taxon>Ixodoidea</taxon>
        <taxon>Ixodidae</taxon>
        <taxon>Ixodinae</taxon>
        <taxon>Ixodes</taxon>
    </lineage>
</organism>